<dbReference type="AlphaFoldDB" id="A0A0F7SK99"/>
<feature type="domain" description="RRM" evidence="4">
    <location>
        <begin position="412"/>
        <end position="490"/>
    </location>
</feature>
<organism evidence="5">
    <name type="scientific">Phaffia rhodozyma</name>
    <name type="common">Yeast</name>
    <name type="synonym">Xanthophyllomyces dendrorhous</name>
    <dbReference type="NCBI Taxonomy" id="264483"/>
    <lineage>
        <taxon>Eukaryota</taxon>
        <taxon>Fungi</taxon>
        <taxon>Dikarya</taxon>
        <taxon>Basidiomycota</taxon>
        <taxon>Agaricomycotina</taxon>
        <taxon>Tremellomycetes</taxon>
        <taxon>Cystofilobasidiales</taxon>
        <taxon>Mrakiaceae</taxon>
        <taxon>Phaffia</taxon>
    </lineage>
</organism>
<proteinExistence type="predicted"/>
<protein>
    <submittedName>
        <fullName evidence="5">Rna-binding domain-containing protein</fullName>
    </submittedName>
</protein>
<dbReference type="EMBL" id="LN483249">
    <property type="protein sequence ID" value="CDZ97834.1"/>
    <property type="molecule type" value="Genomic_DNA"/>
</dbReference>
<dbReference type="GO" id="GO:0005737">
    <property type="term" value="C:cytoplasm"/>
    <property type="evidence" value="ECO:0007669"/>
    <property type="project" value="TreeGrafter"/>
</dbReference>
<dbReference type="GO" id="GO:0003729">
    <property type="term" value="F:mRNA binding"/>
    <property type="evidence" value="ECO:0007669"/>
    <property type="project" value="TreeGrafter"/>
</dbReference>
<evidence type="ECO:0000256" key="1">
    <source>
        <dbReference type="ARBA" id="ARBA00022884"/>
    </source>
</evidence>
<dbReference type="PANTHER" id="PTHR23003">
    <property type="entry name" value="RNA RECOGNITION MOTIF RRM DOMAIN CONTAINING PROTEIN"/>
    <property type="match status" value="1"/>
</dbReference>
<dbReference type="InterPro" id="IPR050374">
    <property type="entry name" value="RRT5_SRSF_SR"/>
</dbReference>
<dbReference type="FunFam" id="3.30.70.330:FF:000145">
    <property type="entry name" value="Putative RNP domain-containing protein"/>
    <property type="match status" value="1"/>
</dbReference>
<feature type="compositionally biased region" description="Basic and acidic residues" evidence="3">
    <location>
        <begin position="1"/>
        <end position="53"/>
    </location>
</feature>
<feature type="domain" description="RRM" evidence="4">
    <location>
        <begin position="234"/>
        <end position="311"/>
    </location>
</feature>
<feature type="domain" description="RRM" evidence="4">
    <location>
        <begin position="124"/>
        <end position="202"/>
    </location>
</feature>
<evidence type="ECO:0000256" key="2">
    <source>
        <dbReference type="PROSITE-ProRule" id="PRU00176"/>
    </source>
</evidence>
<dbReference type="PROSITE" id="PS50102">
    <property type="entry name" value="RRM"/>
    <property type="match status" value="3"/>
</dbReference>
<dbReference type="SMART" id="SM00360">
    <property type="entry name" value="RRM"/>
    <property type="match status" value="3"/>
</dbReference>
<sequence length="506" mass="55244">MADERDRSPVPRRDRSRDRDERDYRDDHRDEHRDSRDDRHSARRSDRYDDHHSSSRRHHSRSRSRSRSPRRSSYRRRSQSPAPHSSHAPSTHAHHSAPQRSVGGPFNAPSDQAAEHAQRSIKENRVYVGNLSYEVRYKDLENFMMDAGLDVAFTEILVTPTHISKGCGIVEFTNREDAVKALTEFTDKPLLGRPIFVREDREQEARFGAPPSQGRLGHMAGGPFGGHGMGGPSNQLYIGNLPYQATWQDLKDLFRPAGAIIRADVQMFPDGRPKGGGTVVFENAEDAANAMAQFNGFDWYGRRLEVREDRFAHGGGGFRGGFGGGFRGGFMPRGGFGGGFRGGRGGFGMGGMGYMGHMGHMGHMGGMGGGFPAGGRQFPQDPYADYKPSGPAAGWGSGGGGGFAGASIPESKQILVNNLPWSTSNEDLVELFETTGEVVAAEILLDYNTGRSRGQGICEFVAIDQATTAIAKFTGYVYGGRPLEVKYNPGRTHTFTETAARAGATA</sequence>
<dbReference type="InterPro" id="IPR012677">
    <property type="entry name" value="Nucleotide-bd_a/b_plait_sf"/>
</dbReference>
<accession>A0A0F7SK99</accession>
<keyword evidence="1 2" id="KW-0694">RNA-binding</keyword>
<evidence type="ECO:0000256" key="3">
    <source>
        <dbReference type="SAM" id="MobiDB-lite"/>
    </source>
</evidence>
<feature type="compositionally biased region" description="Low complexity" evidence="3">
    <location>
        <begin position="80"/>
        <end position="91"/>
    </location>
</feature>
<dbReference type="Pfam" id="PF00076">
    <property type="entry name" value="RRM_1"/>
    <property type="match status" value="3"/>
</dbReference>
<evidence type="ECO:0000313" key="5">
    <source>
        <dbReference type="EMBL" id="CDZ97834.1"/>
    </source>
</evidence>
<feature type="region of interest" description="Disordered" evidence="3">
    <location>
        <begin position="1"/>
        <end position="118"/>
    </location>
</feature>
<evidence type="ECO:0000259" key="4">
    <source>
        <dbReference type="PROSITE" id="PS50102"/>
    </source>
</evidence>
<dbReference type="PANTHER" id="PTHR23003:SF3">
    <property type="entry name" value="FI21236P1-RELATED"/>
    <property type="match status" value="1"/>
</dbReference>
<feature type="compositionally biased region" description="Basic residues" evidence="3">
    <location>
        <begin position="54"/>
        <end position="78"/>
    </location>
</feature>
<reference evidence="5" key="1">
    <citation type="submission" date="2014-08" db="EMBL/GenBank/DDBJ databases">
        <authorList>
            <person name="Sharma Rahul"/>
            <person name="Thines Marco"/>
        </authorList>
    </citation>
    <scope>NUCLEOTIDE SEQUENCE</scope>
</reference>
<dbReference type="SUPFAM" id="SSF54928">
    <property type="entry name" value="RNA-binding domain, RBD"/>
    <property type="match status" value="3"/>
</dbReference>
<dbReference type="GO" id="GO:0005634">
    <property type="term" value="C:nucleus"/>
    <property type="evidence" value="ECO:0007669"/>
    <property type="project" value="TreeGrafter"/>
</dbReference>
<dbReference type="InterPro" id="IPR035979">
    <property type="entry name" value="RBD_domain_sf"/>
</dbReference>
<name>A0A0F7SK99_PHARH</name>
<dbReference type="InterPro" id="IPR000504">
    <property type="entry name" value="RRM_dom"/>
</dbReference>
<dbReference type="Gene3D" id="3.30.70.330">
    <property type="match status" value="3"/>
</dbReference>
<dbReference type="GO" id="GO:1990904">
    <property type="term" value="C:ribonucleoprotein complex"/>
    <property type="evidence" value="ECO:0007669"/>
    <property type="project" value="TreeGrafter"/>
</dbReference>